<gene>
    <name evidence="8" type="ORF">MICPUCDRAFT_50363</name>
</gene>
<dbReference type="SMART" id="SM00184">
    <property type="entry name" value="RING"/>
    <property type="match status" value="1"/>
</dbReference>
<dbReference type="InterPro" id="IPR001841">
    <property type="entry name" value="Znf_RING"/>
</dbReference>
<dbReference type="GO" id="GO:0016020">
    <property type="term" value="C:membrane"/>
    <property type="evidence" value="ECO:0007669"/>
    <property type="project" value="UniProtKB-SubCell"/>
</dbReference>
<evidence type="ECO:0000256" key="5">
    <source>
        <dbReference type="ARBA" id="ARBA00023136"/>
    </source>
</evidence>
<evidence type="ECO:0000256" key="6">
    <source>
        <dbReference type="PROSITE-ProRule" id="PRU00175"/>
    </source>
</evidence>
<dbReference type="PANTHER" id="PTHR46151">
    <property type="entry name" value="NEP1-INTERACTING PROTEIN-LIKE 2"/>
    <property type="match status" value="1"/>
</dbReference>
<dbReference type="STRING" id="564608.C1MHY1"/>
<protein>
    <submittedName>
        <fullName evidence="8">Predicted protein</fullName>
    </submittedName>
</protein>
<dbReference type="Gene3D" id="3.30.40.10">
    <property type="entry name" value="Zinc/RING finger domain, C3HC4 (zinc finger)"/>
    <property type="match status" value="1"/>
</dbReference>
<dbReference type="RefSeq" id="XP_003055036.1">
    <property type="nucleotide sequence ID" value="XM_003054990.1"/>
</dbReference>
<keyword evidence="3 6" id="KW-0863">Zinc-finger</keyword>
<keyword evidence="5" id="KW-0472">Membrane</keyword>
<feature type="domain" description="RING-type" evidence="7">
    <location>
        <begin position="62"/>
        <end position="104"/>
    </location>
</feature>
<dbReference type="eggNOG" id="KOG0800">
    <property type="taxonomic scope" value="Eukaryota"/>
</dbReference>
<keyword evidence="2" id="KW-0479">Metal-binding</keyword>
<proteinExistence type="predicted"/>
<dbReference type="EMBL" id="GG663735">
    <property type="protein sequence ID" value="EEH60288.1"/>
    <property type="molecule type" value="Genomic_DNA"/>
</dbReference>
<sequence length="174" mass="17894">MTSLVAADVDAMTYEELLETFGPGVEGVAGAPAAAIDAVPTSTLAADYAWKDAISDVEASSCRVCLDEFRVGEKVKALPSCGHRFHAPCIDKWLLGRNACPMCRVGLPETLCAMATGVSASAASAAAAGSAAGSRGEEEDVVAAAVAPSSAGWFEWARPSVVAPSSWFGRGRDR</sequence>
<dbReference type="InterPro" id="IPR013083">
    <property type="entry name" value="Znf_RING/FYVE/PHD"/>
</dbReference>
<keyword evidence="4" id="KW-0862">Zinc</keyword>
<comment type="subcellular location">
    <subcellularLocation>
        <location evidence="1">Membrane</location>
    </subcellularLocation>
</comment>
<reference evidence="8 9" key="1">
    <citation type="journal article" date="2009" name="Science">
        <title>Green evolution and dynamic adaptations revealed by genomes of the marine picoeukaryotes Micromonas.</title>
        <authorList>
            <person name="Worden A.Z."/>
            <person name="Lee J.H."/>
            <person name="Mock T."/>
            <person name="Rouze P."/>
            <person name="Simmons M.P."/>
            <person name="Aerts A.L."/>
            <person name="Allen A.E."/>
            <person name="Cuvelier M.L."/>
            <person name="Derelle E."/>
            <person name="Everett M.V."/>
            <person name="Foulon E."/>
            <person name="Grimwood J."/>
            <person name="Gundlach H."/>
            <person name="Henrissat B."/>
            <person name="Napoli C."/>
            <person name="McDonald S.M."/>
            <person name="Parker M.S."/>
            <person name="Rombauts S."/>
            <person name="Salamov A."/>
            <person name="Von Dassow P."/>
            <person name="Badger J.H."/>
            <person name="Coutinho P.M."/>
            <person name="Demir E."/>
            <person name="Dubchak I."/>
            <person name="Gentemann C."/>
            <person name="Eikrem W."/>
            <person name="Gready J.E."/>
            <person name="John U."/>
            <person name="Lanier W."/>
            <person name="Lindquist E.A."/>
            <person name="Lucas S."/>
            <person name="Mayer K.F."/>
            <person name="Moreau H."/>
            <person name="Not F."/>
            <person name="Otillar R."/>
            <person name="Panaud O."/>
            <person name="Pangilinan J."/>
            <person name="Paulsen I."/>
            <person name="Piegu B."/>
            <person name="Poliakov A."/>
            <person name="Robbens S."/>
            <person name="Schmutz J."/>
            <person name="Toulza E."/>
            <person name="Wyss T."/>
            <person name="Zelensky A."/>
            <person name="Zhou K."/>
            <person name="Armbrust E.V."/>
            <person name="Bhattacharya D."/>
            <person name="Goodenough U.W."/>
            <person name="Van de Peer Y."/>
            <person name="Grigoriev I.V."/>
        </authorList>
    </citation>
    <scope>NUCLEOTIDE SEQUENCE [LARGE SCALE GENOMIC DNA]</scope>
    <source>
        <strain evidence="8 9">CCMP1545</strain>
    </source>
</reference>
<evidence type="ECO:0000313" key="9">
    <source>
        <dbReference type="Proteomes" id="UP000001876"/>
    </source>
</evidence>
<dbReference type="OMA" id="CVISAPP"/>
<organism evidence="9">
    <name type="scientific">Micromonas pusilla (strain CCMP1545)</name>
    <name type="common">Picoplanktonic green alga</name>
    <dbReference type="NCBI Taxonomy" id="564608"/>
    <lineage>
        <taxon>Eukaryota</taxon>
        <taxon>Viridiplantae</taxon>
        <taxon>Chlorophyta</taxon>
        <taxon>Mamiellophyceae</taxon>
        <taxon>Mamiellales</taxon>
        <taxon>Mamiellaceae</taxon>
        <taxon>Micromonas</taxon>
    </lineage>
</organism>
<dbReference type="AlphaFoldDB" id="C1MHY1"/>
<accession>C1MHY1</accession>
<evidence type="ECO:0000313" key="8">
    <source>
        <dbReference type="EMBL" id="EEH60288.1"/>
    </source>
</evidence>
<keyword evidence="9" id="KW-1185">Reference proteome</keyword>
<dbReference type="Proteomes" id="UP000001876">
    <property type="component" value="Unassembled WGS sequence"/>
</dbReference>
<dbReference type="OrthoDB" id="8062037at2759"/>
<dbReference type="PANTHER" id="PTHR46151:SF18">
    <property type="entry name" value="NEP1-INTERACTING PROTEIN-LIKE 2"/>
    <property type="match status" value="1"/>
</dbReference>
<evidence type="ECO:0000256" key="2">
    <source>
        <dbReference type="ARBA" id="ARBA00022723"/>
    </source>
</evidence>
<evidence type="ECO:0000256" key="1">
    <source>
        <dbReference type="ARBA" id="ARBA00004370"/>
    </source>
</evidence>
<evidence type="ECO:0000256" key="3">
    <source>
        <dbReference type="ARBA" id="ARBA00022771"/>
    </source>
</evidence>
<dbReference type="SUPFAM" id="SSF57850">
    <property type="entry name" value="RING/U-box"/>
    <property type="match status" value="1"/>
</dbReference>
<dbReference type="KEGG" id="mpp:MICPUCDRAFT_50363"/>
<dbReference type="Pfam" id="PF13639">
    <property type="entry name" value="zf-RING_2"/>
    <property type="match status" value="1"/>
</dbReference>
<name>C1MHY1_MICPC</name>
<evidence type="ECO:0000259" key="7">
    <source>
        <dbReference type="PROSITE" id="PS50089"/>
    </source>
</evidence>
<evidence type="ECO:0000256" key="4">
    <source>
        <dbReference type="ARBA" id="ARBA00022833"/>
    </source>
</evidence>
<dbReference type="GeneID" id="9680425"/>
<dbReference type="PROSITE" id="PS50089">
    <property type="entry name" value="ZF_RING_2"/>
    <property type="match status" value="1"/>
</dbReference>
<dbReference type="GO" id="GO:0008270">
    <property type="term" value="F:zinc ion binding"/>
    <property type="evidence" value="ECO:0007669"/>
    <property type="project" value="UniProtKB-KW"/>
</dbReference>